<evidence type="ECO:0000313" key="3">
    <source>
        <dbReference type="EMBL" id="MXV17597.1"/>
    </source>
</evidence>
<dbReference type="InterPro" id="IPR018711">
    <property type="entry name" value="NAGPA"/>
</dbReference>
<dbReference type="RefSeq" id="WP_160908589.1">
    <property type="nucleotide sequence ID" value="NZ_WVHS01000005.1"/>
</dbReference>
<dbReference type="PANTHER" id="PTHR40446">
    <property type="entry name" value="N-ACETYLGLUCOSAMINE-1-PHOSPHODIESTER ALPHA-N-ACETYLGLUCOSAMINIDASE"/>
    <property type="match status" value="1"/>
</dbReference>
<keyword evidence="3" id="KW-0326">Glycosidase</keyword>
<organism evidence="3 4">
    <name type="scientific">Hufsiella ginkgonis</name>
    <dbReference type="NCBI Taxonomy" id="2695274"/>
    <lineage>
        <taxon>Bacteria</taxon>
        <taxon>Pseudomonadati</taxon>
        <taxon>Bacteroidota</taxon>
        <taxon>Sphingobacteriia</taxon>
        <taxon>Sphingobacteriales</taxon>
        <taxon>Sphingobacteriaceae</taxon>
        <taxon>Hufsiella</taxon>
    </lineage>
</organism>
<feature type="domain" description="Phosphodiester glycosidase" evidence="2">
    <location>
        <begin position="92"/>
        <end position="281"/>
    </location>
</feature>
<dbReference type="EMBL" id="WVHS01000005">
    <property type="protein sequence ID" value="MXV17597.1"/>
    <property type="molecule type" value="Genomic_DNA"/>
</dbReference>
<accession>A0A7K1Y400</accession>
<dbReference type="AlphaFoldDB" id="A0A7K1Y400"/>
<keyword evidence="3" id="KW-0378">Hydrolase</keyword>
<reference evidence="3 4" key="1">
    <citation type="submission" date="2019-11" db="EMBL/GenBank/DDBJ databases">
        <title>Pedobacter sp. HMF7056 Genome sequencing and assembly.</title>
        <authorList>
            <person name="Kang H."/>
            <person name="Kim H."/>
            <person name="Joh K."/>
        </authorList>
    </citation>
    <scope>NUCLEOTIDE SEQUENCE [LARGE SCALE GENOMIC DNA]</scope>
    <source>
        <strain evidence="3 4">HMF7056</strain>
    </source>
</reference>
<dbReference type="Proteomes" id="UP000451233">
    <property type="component" value="Unassembled WGS sequence"/>
</dbReference>
<proteinExistence type="predicted"/>
<dbReference type="GO" id="GO:0016798">
    <property type="term" value="F:hydrolase activity, acting on glycosyl bonds"/>
    <property type="evidence" value="ECO:0007669"/>
    <property type="project" value="UniProtKB-KW"/>
</dbReference>
<keyword evidence="1" id="KW-0732">Signal</keyword>
<keyword evidence="4" id="KW-1185">Reference proteome</keyword>
<protein>
    <submittedName>
        <fullName evidence="3">Phosphodiester glycosidase family protein</fullName>
    </submittedName>
</protein>
<evidence type="ECO:0000313" key="4">
    <source>
        <dbReference type="Proteomes" id="UP000451233"/>
    </source>
</evidence>
<name>A0A7K1Y400_9SPHI</name>
<evidence type="ECO:0000259" key="2">
    <source>
        <dbReference type="Pfam" id="PF09992"/>
    </source>
</evidence>
<feature type="signal peptide" evidence="1">
    <location>
        <begin position="1"/>
        <end position="20"/>
    </location>
</feature>
<gene>
    <name evidence="3" type="ORF">GS398_20015</name>
</gene>
<dbReference type="PANTHER" id="PTHR40446:SF2">
    <property type="entry name" value="N-ACETYLGLUCOSAMINE-1-PHOSPHODIESTER ALPHA-N-ACETYLGLUCOSAMINIDASE"/>
    <property type="match status" value="1"/>
</dbReference>
<evidence type="ECO:0000256" key="1">
    <source>
        <dbReference type="SAM" id="SignalP"/>
    </source>
</evidence>
<comment type="caution">
    <text evidence="3">The sequence shown here is derived from an EMBL/GenBank/DDBJ whole genome shotgun (WGS) entry which is preliminary data.</text>
</comment>
<dbReference type="Pfam" id="PF09992">
    <property type="entry name" value="NAGPA"/>
    <property type="match status" value="1"/>
</dbReference>
<sequence length="284" mass="31632">MKRLLVLQLWLSLSASVVFAQHDSLAVRKAKWEKAKIARGVTLKQHSFAGNLFASTQYISILEIKKRRHHTFQLAYKPTKLVVTSQFGKEANALAALNGSFFDVKNGGSVDYLRAGGVIISENRPDKDSTRAHHQKAAFVLTKGKLSIAVWDGTPDWEKHLTGDDVLLTGPLLIRHNRYAELDTAAFNRLRHPRTAIAFIKNKIFLVAVDGRSDNAAGMSLFELANVFKWLGAYEAINLDGGGSTTLWVDGKKRKGVVNHPSDNKKWDHEGERKVANALLLLKR</sequence>
<feature type="chain" id="PRO_5029678305" evidence="1">
    <location>
        <begin position="21"/>
        <end position="284"/>
    </location>
</feature>